<dbReference type="CDD" id="cd07042">
    <property type="entry name" value="STAS_SulP_like_sulfate_transporter"/>
    <property type="match status" value="1"/>
</dbReference>
<sequence>MTTERTRMTTERNICSDVYQKVQNILFKSLPILNWLPHYNRKWLFGDALAGITVGVMVVPQVLAYAQVAGLPVQYGLYSATFCAMVYCLFGTSKDVNVGPITMLSMLTGQVCSQLSEEYGYTNTDVAIALSFMTGLILLALGILRLGIVLDFISVPVIVGFTSGAGIAIITTQIPGFIGLKGINTKESALKIVINVFNHIDHASWVDAIVGICSILVLVALDQIKKRYGHNHFAIEFLGIAKNAITIIVFTLMSFIILKAAPNTNISIIRDVPRGIAPPSFPSMDLTMMGRVGSSALVSCLLGLIEHTGVCRSLGRKNKYTVDSNQELIGLGVCNIVSSIFSGFPVSGSFSRGAVNDQSGVKTPLSGILTGLIGVFALIFLPPLFYFIPNATLSSIIIFSMVSVVSAPSVFCRFWVIDRMEFAVSVLGFLITVFVAIQTGIEIAVCCSIVVLLYRVARPRLKFPTLIQSYGMIGYDADEVPPGVVVIRLQEALLFPNVEFARRKIMKVVGRRTRPVVTINEEVRWSDFKSKNKKAKLGDIPLGALPFLEAIIFDMSAVNQIDYSGIQGLFDIKLELCKYTGVVEEHLDDTFQIHFAGMNPNVAKKIKTCGILDAVECFQTIQCKDMKAAEEVIDIEYQGERRTVIHLSVAEAVASINHDDVLRTDETDELRNLLK</sequence>
<evidence type="ECO:0000256" key="4">
    <source>
        <dbReference type="ARBA" id="ARBA00023136"/>
    </source>
</evidence>
<dbReference type="Gene3D" id="3.30.750.24">
    <property type="entry name" value="STAS domain"/>
    <property type="match status" value="1"/>
</dbReference>
<reference evidence="7 8" key="1">
    <citation type="submission" date="2023-04" db="EMBL/GenBank/DDBJ databases">
        <title>Genome of Basidiobolus ranarum AG-B5.</title>
        <authorList>
            <person name="Stajich J.E."/>
            <person name="Carter-House D."/>
            <person name="Gryganskyi A."/>
        </authorList>
    </citation>
    <scope>NUCLEOTIDE SEQUENCE [LARGE SCALE GENOMIC DNA]</scope>
    <source>
        <strain evidence="7 8">AG-B5</strain>
    </source>
</reference>
<evidence type="ECO:0000256" key="1">
    <source>
        <dbReference type="ARBA" id="ARBA00004141"/>
    </source>
</evidence>
<feature type="transmembrane region" description="Helical" evidence="5">
    <location>
        <begin position="158"/>
        <end position="183"/>
    </location>
</feature>
<dbReference type="PANTHER" id="PTHR11814">
    <property type="entry name" value="SULFATE TRANSPORTER"/>
    <property type="match status" value="1"/>
</dbReference>
<feature type="transmembrane region" description="Helical" evidence="5">
    <location>
        <begin position="126"/>
        <end position="146"/>
    </location>
</feature>
<dbReference type="NCBIfam" id="TIGR00815">
    <property type="entry name" value="sulP"/>
    <property type="match status" value="1"/>
</dbReference>
<keyword evidence="8" id="KW-1185">Reference proteome</keyword>
<name>A0ABR2WML8_9FUNG</name>
<dbReference type="Proteomes" id="UP001479436">
    <property type="component" value="Unassembled WGS sequence"/>
</dbReference>
<feature type="transmembrane region" description="Helical" evidence="5">
    <location>
        <begin position="367"/>
        <end position="388"/>
    </location>
</feature>
<dbReference type="Pfam" id="PF01740">
    <property type="entry name" value="STAS"/>
    <property type="match status" value="1"/>
</dbReference>
<dbReference type="SUPFAM" id="SSF52091">
    <property type="entry name" value="SpoIIaa-like"/>
    <property type="match status" value="1"/>
</dbReference>
<evidence type="ECO:0000256" key="5">
    <source>
        <dbReference type="SAM" id="Phobius"/>
    </source>
</evidence>
<feature type="transmembrane region" description="Helical" evidence="5">
    <location>
        <begin position="328"/>
        <end position="347"/>
    </location>
</feature>
<keyword evidence="4 5" id="KW-0472">Membrane</keyword>
<evidence type="ECO:0000259" key="6">
    <source>
        <dbReference type="PROSITE" id="PS50801"/>
    </source>
</evidence>
<comment type="caution">
    <text evidence="7">The sequence shown here is derived from an EMBL/GenBank/DDBJ whole genome shotgun (WGS) entry which is preliminary data.</text>
</comment>
<organism evidence="7 8">
    <name type="scientific">Basidiobolus ranarum</name>
    <dbReference type="NCBI Taxonomy" id="34480"/>
    <lineage>
        <taxon>Eukaryota</taxon>
        <taxon>Fungi</taxon>
        <taxon>Fungi incertae sedis</taxon>
        <taxon>Zoopagomycota</taxon>
        <taxon>Entomophthoromycotina</taxon>
        <taxon>Basidiobolomycetes</taxon>
        <taxon>Basidiobolales</taxon>
        <taxon>Basidiobolaceae</taxon>
        <taxon>Basidiobolus</taxon>
    </lineage>
</organism>
<dbReference type="InterPro" id="IPR001902">
    <property type="entry name" value="SLC26A/SulP_fam"/>
</dbReference>
<dbReference type="InterPro" id="IPR036513">
    <property type="entry name" value="STAS_dom_sf"/>
</dbReference>
<dbReference type="Pfam" id="PF00916">
    <property type="entry name" value="Sulfate_transp"/>
    <property type="match status" value="1"/>
</dbReference>
<feature type="transmembrane region" description="Helical" evidence="5">
    <location>
        <begin position="422"/>
        <end position="454"/>
    </location>
</feature>
<evidence type="ECO:0000256" key="2">
    <source>
        <dbReference type="ARBA" id="ARBA00022692"/>
    </source>
</evidence>
<feature type="transmembrane region" description="Helical" evidence="5">
    <location>
        <begin position="395"/>
        <end position="416"/>
    </location>
</feature>
<comment type="subcellular location">
    <subcellularLocation>
        <location evidence="1">Membrane</location>
        <topology evidence="1">Multi-pass membrane protein</topology>
    </subcellularLocation>
</comment>
<keyword evidence="3 5" id="KW-1133">Transmembrane helix</keyword>
<feature type="transmembrane region" description="Helical" evidence="5">
    <location>
        <begin position="203"/>
        <end position="221"/>
    </location>
</feature>
<evidence type="ECO:0000313" key="8">
    <source>
        <dbReference type="Proteomes" id="UP001479436"/>
    </source>
</evidence>
<gene>
    <name evidence="7" type="ORF">K7432_011208</name>
</gene>
<feature type="transmembrane region" description="Helical" evidence="5">
    <location>
        <begin position="233"/>
        <end position="258"/>
    </location>
</feature>
<keyword evidence="2 5" id="KW-0812">Transmembrane</keyword>
<feature type="transmembrane region" description="Helical" evidence="5">
    <location>
        <begin position="43"/>
        <end position="63"/>
    </location>
</feature>
<protein>
    <recommendedName>
        <fullName evidence="6">STAS domain-containing protein</fullName>
    </recommendedName>
</protein>
<feature type="transmembrane region" description="Helical" evidence="5">
    <location>
        <begin position="288"/>
        <end position="307"/>
    </location>
</feature>
<evidence type="ECO:0000313" key="7">
    <source>
        <dbReference type="EMBL" id="KAK9762752.1"/>
    </source>
</evidence>
<dbReference type="InterPro" id="IPR002645">
    <property type="entry name" value="STAS_dom"/>
</dbReference>
<accession>A0ABR2WML8</accession>
<feature type="domain" description="STAS" evidence="6">
    <location>
        <begin position="482"/>
        <end position="656"/>
    </location>
</feature>
<dbReference type="PROSITE" id="PS50801">
    <property type="entry name" value="STAS"/>
    <property type="match status" value="1"/>
</dbReference>
<dbReference type="EMBL" id="JASJQH010000843">
    <property type="protein sequence ID" value="KAK9762752.1"/>
    <property type="molecule type" value="Genomic_DNA"/>
</dbReference>
<evidence type="ECO:0000256" key="3">
    <source>
        <dbReference type="ARBA" id="ARBA00022989"/>
    </source>
</evidence>
<proteinExistence type="predicted"/>
<dbReference type="InterPro" id="IPR011547">
    <property type="entry name" value="SLC26A/SulP_dom"/>
</dbReference>